<sequence length="137" mass="16071">MTKAIIYDTDKQEYVTAVNRRLVSGMINYLTSENEEYAQVVDSDELNLRNIEKAIGLKRGTLVFKDVPKNTVRANKRRKAIDSILNEIESYSNKFERQDEANELLTAMLNKLQWIYGFDTDDWQNDLEEMLNDAYDY</sequence>
<evidence type="ECO:0000313" key="1">
    <source>
        <dbReference type="EMBL" id="RVU71798.1"/>
    </source>
</evidence>
<reference evidence="1 2" key="1">
    <citation type="submission" date="2018-12" db="EMBL/GenBank/DDBJ databases">
        <authorList>
            <person name="Meng J."/>
        </authorList>
    </citation>
    <scope>NUCLEOTIDE SEQUENCE [LARGE SCALE GENOMIC DNA]</scope>
    <source>
        <strain evidence="1 2">HT111-2</strain>
    </source>
</reference>
<accession>A0A437SY11</accession>
<comment type="caution">
    <text evidence="1">The sequence shown here is derived from an EMBL/GenBank/DDBJ whole genome shotgun (WGS) entry which is preliminary data.</text>
</comment>
<keyword evidence="2" id="KW-1185">Reference proteome</keyword>
<evidence type="ECO:0000313" key="2">
    <source>
        <dbReference type="Proteomes" id="UP000288291"/>
    </source>
</evidence>
<dbReference type="EMBL" id="RXIA01000001">
    <property type="protein sequence ID" value="RVU71798.1"/>
    <property type="molecule type" value="Genomic_DNA"/>
</dbReference>
<dbReference type="AlphaFoldDB" id="A0A437SY11"/>
<organism evidence="1 2">
    <name type="scientific">Lactobacillus xujianguonis</name>
    <dbReference type="NCBI Taxonomy" id="2495899"/>
    <lineage>
        <taxon>Bacteria</taxon>
        <taxon>Bacillati</taxon>
        <taxon>Bacillota</taxon>
        <taxon>Bacilli</taxon>
        <taxon>Lactobacillales</taxon>
        <taxon>Lactobacillaceae</taxon>
        <taxon>Lactobacillus</taxon>
    </lineage>
</organism>
<protein>
    <submittedName>
        <fullName evidence="1">Uncharacterized protein</fullName>
    </submittedName>
</protein>
<proteinExistence type="predicted"/>
<dbReference type="RefSeq" id="WP_127796110.1">
    <property type="nucleotide sequence ID" value="NZ_ML136871.1"/>
</dbReference>
<dbReference type="Proteomes" id="UP000288291">
    <property type="component" value="Unassembled WGS sequence"/>
</dbReference>
<name>A0A437SY11_9LACO</name>
<gene>
    <name evidence="1" type="ORF">EJK17_00550</name>
</gene>